<feature type="domain" description="Response regulatory" evidence="7">
    <location>
        <begin position="5"/>
        <end position="122"/>
    </location>
</feature>
<proteinExistence type="inferred from homology"/>
<evidence type="ECO:0000313" key="10">
    <source>
        <dbReference type="Proteomes" id="UP000222564"/>
    </source>
</evidence>
<reference evidence="9 10" key="1">
    <citation type="submission" date="2013-09" db="EMBL/GenBank/DDBJ databases">
        <title>Biodegradation of hydrocarbons in the deep terrestrial subsurface : characterization of a microbial consortium composed of two Desulfotomaculum species originating from a deep geological formation.</title>
        <authorList>
            <person name="Aullo T."/>
            <person name="Berlendis S."/>
            <person name="Lascourreges J.-F."/>
            <person name="Dessort D."/>
            <person name="Saint-Laurent S."/>
            <person name="Schraauwers B."/>
            <person name="Mas J."/>
            <person name="Magot M."/>
            <person name="Ranchou-Peyruse A."/>
        </authorList>
    </citation>
    <scope>NUCLEOTIDE SEQUENCE [LARGE SCALE GENOMIC DNA]</scope>
    <source>
        <strain evidence="9 10">Bs107</strain>
    </source>
</reference>
<keyword evidence="4" id="KW-0963">Cytoplasm</keyword>
<name>A0A2C6MCM7_9FIRM</name>
<keyword evidence="1 4" id="KW-0378">Hydrolase</keyword>
<dbReference type="CDD" id="cd16432">
    <property type="entry name" value="CheB_Rec"/>
    <property type="match status" value="1"/>
</dbReference>
<protein>
    <recommendedName>
        <fullName evidence="4">Protein-glutamate methylesterase/protein-glutamine glutaminase</fullName>
        <ecNumber evidence="4">3.1.1.61</ecNumber>
        <ecNumber evidence="4">3.5.1.44</ecNumber>
    </recommendedName>
</protein>
<comment type="subcellular location">
    <subcellularLocation>
        <location evidence="4">Cytoplasm</location>
    </subcellularLocation>
</comment>
<dbReference type="EC" id="3.5.1.44" evidence="4"/>
<dbReference type="Gene3D" id="3.40.50.2300">
    <property type="match status" value="1"/>
</dbReference>
<evidence type="ECO:0000259" key="8">
    <source>
        <dbReference type="PROSITE" id="PS50122"/>
    </source>
</evidence>
<dbReference type="SUPFAM" id="SSF52172">
    <property type="entry name" value="CheY-like"/>
    <property type="match status" value="1"/>
</dbReference>
<dbReference type="Pfam" id="PF01339">
    <property type="entry name" value="CheB_methylest"/>
    <property type="match status" value="1"/>
</dbReference>
<comment type="catalytic activity">
    <reaction evidence="3 4">
        <text>[protein]-L-glutamate 5-O-methyl ester + H2O = L-glutamyl-[protein] + methanol + H(+)</text>
        <dbReference type="Rhea" id="RHEA:23236"/>
        <dbReference type="Rhea" id="RHEA-COMP:10208"/>
        <dbReference type="Rhea" id="RHEA-COMP:10311"/>
        <dbReference type="ChEBI" id="CHEBI:15377"/>
        <dbReference type="ChEBI" id="CHEBI:15378"/>
        <dbReference type="ChEBI" id="CHEBI:17790"/>
        <dbReference type="ChEBI" id="CHEBI:29973"/>
        <dbReference type="ChEBI" id="CHEBI:82795"/>
        <dbReference type="EC" id="3.1.1.61"/>
    </reaction>
</comment>
<dbReference type="PANTHER" id="PTHR42872:SF3">
    <property type="entry name" value="PROTEIN-GLUTAMATE METHYLESTERASE_PROTEIN-GLUTAMINE GLUTAMINASE 1"/>
    <property type="match status" value="1"/>
</dbReference>
<sequence length="362" mass="37976">MLPVKVLVVDDSSLMRRLISRLLEEDKDIKVVGTAADGLEALQQIKALRPDVVTLDVEMPKLDGIATLRRMMVECPTPAVMLSAHTHEGARATMDALSAGAVDFVPKPGASAELPKMVEDLKAKIKVAARVSLRRVVKATVLPPAPPPLAPAKPAAPPRRPAIAPRKQACGKIDLVVIGCSTGGPAALQQIIPYLPADLPAGVVIVQHIPVGFSKSMAEHLDKKSVIAVRHAAEGDEIKPGQVLVAPAGYDLNFKPRGNGAVVTLSNQGAPLPPGGFRPSVDWVMKSAAEVYGCRTLGVLLTGMGRDGAQGMLAVKEQGGPTIAEHESTCVVYGMPKAAVDLGAAKKIVPLPQIAREIQAVF</sequence>
<dbReference type="InterPro" id="IPR000673">
    <property type="entry name" value="Sig_transdc_resp-reg_Me-estase"/>
</dbReference>
<evidence type="ECO:0000256" key="4">
    <source>
        <dbReference type="HAMAP-Rule" id="MF_00099"/>
    </source>
</evidence>
<dbReference type="GO" id="GO:0006935">
    <property type="term" value="P:chemotaxis"/>
    <property type="evidence" value="ECO:0007669"/>
    <property type="project" value="UniProtKB-UniRule"/>
</dbReference>
<dbReference type="PROSITE" id="PS50122">
    <property type="entry name" value="CHEB"/>
    <property type="match status" value="1"/>
</dbReference>
<evidence type="ECO:0000313" key="9">
    <source>
        <dbReference type="EMBL" id="PHJ37304.1"/>
    </source>
</evidence>
<gene>
    <name evidence="4" type="primary">cheB</name>
    <name evidence="9" type="ORF">P378_16830</name>
</gene>
<dbReference type="PIRSF" id="PIRSF000876">
    <property type="entry name" value="RR_chemtxs_CheB"/>
    <property type="match status" value="1"/>
</dbReference>
<dbReference type="InterPro" id="IPR008248">
    <property type="entry name" value="CheB-like"/>
</dbReference>
<comment type="function">
    <text evidence="2">May play the central regulatory role in sporulation. It may be an element of the effector pathway responsible for the activation of sporulation genes in response to nutritional stress. Spo0A may act in concert with spo0H (a sigma factor) to control the expression of some genes that are critical to the sporulation process.</text>
</comment>
<feature type="active site" evidence="4 5">
    <location>
        <position position="307"/>
    </location>
</feature>
<accession>A0A2C6MCM7</accession>
<dbReference type="PROSITE" id="PS50110">
    <property type="entry name" value="RESPONSE_REGULATORY"/>
    <property type="match status" value="1"/>
</dbReference>
<evidence type="ECO:0000256" key="6">
    <source>
        <dbReference type="PROSITE-ProRule" id="PRU00169"/>
    </source>
</evidence>
<dbReference type="Proteomes" id="UP000222564">
    <property type="component" value="Unassembled WGS sequence"/>
</dbReference>
<dbReference type="EC" id="3.1.1.61" evidence="4"/>
<organism evidence="9 10">
    <name type="scientific">Desulforamulus profundi</name>
    <dbReference type="NCBI Taxonomy" id="1383067"/>
    <lineage>
        <taxon>Bacteria</taxon>
        <taxon>Bacillati</taxon>
        <taxon>Bacillota</taxon>
        <taxon>Clostridia</taxon>
        <taxon>Eubacteriales</taxon>
        <taxon>Peptococcaceae</taxon>
        <taxon>Desulforamulus</taxon>
    </lineage>
</organism>
<dbReference type="NCBIfam" id="NF009206">
    <property type="entry name" value="PRK12555.1"/>
    <property type="match status" value="1"/>
</dbReference>
<dbReference type="Pfam" id="PF00072">
    <property type="entry name" value="Response_reg"/>
    <property type="match status" value="1"/>
</dbReference>
<dbReference type="OrthoDB" id="9793421at2"/>
<keyword evidence="4 5" id="KW-0145">Chemotaxis</keyword>
<dbReference type="GO" id="GO:0008984">
    <property type="term" value="F:protein-glutamate methylesterase activity"/>
    <property type="evidence" value="ECO:0007669"/>
    <property type="project" value="UniProtKB-UniRule"/>
</dbReference>
<dbReference type="Gene3D" id="3.40.50.180">
    <property type="entry name" value="Methylesterase CheB, C-terminal domain"/>
    <property type="match status" value="1"/>
</dbReference>
<evidence type="ECO:0000259" key="7">
    <source>
        <dbReference type="PROSITE" id="PS50110"/>
    </source>
</evidence>
<dbReference type="SUPFAM" id="SSF52738">
    <property type="entry name" value="Methylesterase CheB, C-terminal domain"/>
    <property type="match status" value="1"/>
</dbReference>
<dbReference type="GO" id="GO:0050568">
    <property type="term" value="F:protein-glutamine glutaminase activity"/>
    <property type="evidence" value="ECO:0007669"/>
    <property type="project" value="UniProtKB-UniRule"/>
</dbReference>
<dbReference type="NCBIfam" id="NF001965">
    <property type="entry name" value="PRK00742.1"/>
    <property type="match status" value="1"/>
</dbReference>
<dbReference type="HAMAP" id="MF_00099">
    <property type="entry name" value="CheB_chemtxs"/>
    <property type="match status" value="1"/>
</dbReference>
<evidence type="ECO:0000256" key="2">
    <source>
        <dbReference type="ARBA" id="ARBA00024867"/>
    </source>
</evidence>
<feature type="domain" description="CheB-type methylesterase" evidence="8">
    <location>
        <begin position="175"/>
        <end position="362"/>
    </location>
</feature>
<dbReference type="GO" id="GO:0000156">
    <property type="term" value="F:phosphorelay response regulator activity"/>
    <property type="evidence" value="ECO:0007669"/>
    <property type="project" value="InterPro"/>
</dbReference>
<dbReference type="RefSeq" id="WP_099083834.1">
    <property type="nucleotide sequence ID" value="NZ_AWQQ01000095.1"/>
</dbReference>
<keyword evidence="10" id="KW-1185">Reference proteome</keyword>
<keyword evidence="4 6" id="KW-0597">Phosphoprotein</keyword>
<comment type="function">
    <text evidence="4">Involved in chemotaxis. Part of a chemotaxis signal transduction system that modulates chemotaxis in response to various stimuli. Catalyzes the demethylation of specific methylglutamate residues introduced into the chemoreceptors (methyl-accepting chemotaxis proteins or MCP) by CheR. Also mediates the irreversible deamidation of specific glutamine residues to glutamic acid.</text>
</comment>
<comment type="PTM">
    <text evidence="4">Phosphorylated by CheA. Phosphorylation of the N-terminal regulatory domain activates the methylesterase activity.</text>
</comment>
<dbReference type="EMBL" id="AWQQ01000095">
    <property type="protein sequence ID" value="PHJ37304.1"/>
    <property type="molecule type" value="Genomic_DNA"/>
</dbReference>
<dbReference type="InterPro" id="IPR035909">
    <property type="entry name" value="CheB_C"/>
</dbReference>
<comment type="domain">
    <text evidence="4">Contains a C-terminal catalytic domain, and an N-terminal region which modulates catalytic activity.</text>
</comment>
<evidence type="ECO:0000256" key="3">
    <source>
        <dbReference type="ARBA" id="ARBA00048267"/>
    </source>
</evidence>
<feature type="modified residue" description="4-aspartylphosphate" evidence="4 6">
    <location>
        <position position="56"/>
    </location>
</feature>
<dbReference type="InterPro" id="IPR011006">
    <property type="entry name" value="CheY-like_superfamily"/>
</dbReference>
<comment type="catalytic activity">
    <reaction evidence="4">
        <text>L-glutaminyl-[protein] + H2O = L-glutamyl-[protein] + NH4(+)</text>
        <dbReference type="Rhea" id="RHEA:16441"/>
        <dbReference type="Rhea" id="RHEA-COMP:10207"/>
        <dbReference type="Rhea" id="RHEA-COMP:10208"/>
        <dbReference type="ChEBI" id="CHEBI:15377"/>
        <dbReference type="ChEBI" id="CHEBI:28938"/>
        <dbReference type="ChEBI" id="CHEBI:29973"/>
        <dbReference type="ChEBI" id="CHEBI:30011"/>
        <dbReference type="EC" id="3.5.1.44"/>
    </reaction>
</comment>
<dbReference type="InterPro" id="IPR001789">
    <property type="entry name" value="Sig_transdc_resp-reg_receiver"/>
</dbReference>
<dbReference type="AlphaFoldDB" id="A0A2C6MCM7"/>
<dbReference type="SMART" id="SM00448">
    <property type="entry name" value="REC"/>
    <property type="match status" value="1"/>
</dbReference>
<feature type="active site" evidence="4 5">
    <location>
        <position position="181"/>
    </location>
</feature>
<dbReference type="CDD" id="cd17541">
    <property type="entry name" value="REC_CheB-like"/>
    <property type="match status" value="1"/>
</dbReference>
<comment type="similarity">
    <text evidence="4">Belongs to the CheB family.</text>
</comment>
<evidence type="ECO:0000256" key="5">
    <source>
        <dbReference type="PROSITE-ProRule" id="PRU00050"/>
    </source>
</evidence>
<feature type="active site" evidence="4 5">
    <location>
        <position position="208"/>
    </location>
</feature>
<dbReference type="PANTHER" id="PTHR42872">
    <property type="entry name" value="PROTEIN-GLUTAMATE METHYLESTERASE/PROTEIN-GLUTAMINE GLUTAMINASE"/>
    <property type="match status" value="1"/>
</dbReference>
<comment type="caution">
    <text evidence="9">The sequence shown here is derived from an EMBL/GenBank/DDBJ whole genome shotgun (WGS) entry which is preliminary data.</text>
</comment>
<dbReference type="GO" id="GO:0005737">
    <property type="term" value="C:cytoplasm"/>
    <property type="evidence" value="ECO:0007669"/>
    <property type="project" value="UniProtKB-SubCell"/>
</dbReference>
<evidence type="ECO:0000256" key="1">
    <source>
        <dbReference type="ARBA" id="ARBA00022801"/>
    </source>
</evidence>